<evidence type="ECO:0008006" key="3">
    <source>
        <dbReference type="Google" id="ProtNLM"/>
    </source>
</evidence>
<evidence type="ECO:0000313" key="1">
    <source>
        <dbReference type="EMBL" id="KAF2112160.1"/>
    </source>
</evidence>
<dbReference type="OrthoDB" id="194443at2759"/>
<proteinExistence type="predicted"/>
<reference evidence="1" key="1">
    <citation type="journal article" date="2020" name="Stud. Mycol.">
        <title>101 Dothideomycetes genomes: a test case for predicting lifestyles and emergence of pathogens.</title>
        <authorList>
            <person name="Haridas S."/>
            <person name="Albert R."/>
            <person name="Binder M."/>
            <person name="Bloem J."/>
            <person name="Labutti K."/>
            <person name="Salamov A."/>
            <person name="Andreopoulos B."/>
            <person name="Baker S."/>
            <person name="Barry K."/>
            <person name="Bills G."/>
            <person name="Bluhm B."/>
            <person name="Cannon C."/>
            <person name="Castanera R."/>
            <person name="Culley D."/>
            <person name="Daum C."/>
            <person name="Ezra D."/>
            <person name="Gonzalez J."/>
            <person name="Henrissat B."/>
            <person name="Kuo A."/>
            <person name="Liang C."/>
            <person name="Lipzen A."/>
            <person name="Lutzoni F."/>
            <person name="Magnuson J."/>
            <person name="Mondo S."/>
            <person name="Nolan M."/>
            <person name="Ohm R."/>
            <person name="Pangilinan J."/>
            <person name="Park H.-J."/>
            <person name="Ramirez L."/>
            <person name="Alfaro M."/>
            <person name="Sun H."/>
            <person name="Tritt A."/>
            <person name="Yoshinaga Y."/>
            <person name="Zwiers L.-H."/>
            <person name="Turgeon B."/>
            <person name="Goodwin S."/>
            <person name="Spatafora J."/>
            <person name="Crous P."/>
            <person name="Grigoriev I."/>
        </authorList>
    </citation>
    <scope>NUCLEOTIDE SEQUENCE</scope>
    <source>
        <strain evidence="1">CBS 627.86</strain>
    </source>
</reference>
<dbReference type="Proteomes" id="UP000799770">
    <property type="component" value="Unassembled WGS sequence"/>
</dbReference>
<accession>A0A6A5YYH6</accession>
<name>A0A6A5YYH6_9PLEO</name>
<dbReference type="PANTHER" id="PTHR47843:SF2">
    <property type="entry name" value="BTB DOMAIN-CONTAINING PROTEIN"/>
    <property type="match status" value="1"/>
</dbReference>
<keyword evidence="2" id="KW-1185">Reference proteome</keyword>
<sequence length="230" mass="26187">MPPLSQCKDPPQPPPSTCFDHKDSITLKVVDGVKQETFSIARGLLRWHSAFFAAALDPYGSSKESTSKKRELKEEIPVVRAFHCWIYTGRLLDPPKPEESSDNQYLSSAVLCKIWVFADFRGFPALKNAAIDMLHESMAAKWATPSDDMILYVYQNSPEGSQLRKFFIYAWIRTKSEGCFKELKKQDVPTDHQYWWATLDRCFWHDHSGPGGMLRKGGQKRKAGDVDPGE</sequence>
<dbReference type="EMBL" id="ML977332">
    <property type="protein sequence ID" value="KAF2112160.1"/>
    <property type="molecule type" value="Genomic_DNA"/>
</dbReference>
<dbReference type="AlphaFoldDB" id="A0A6A5YYH6"/>
<dbReference type="Gene3D" id="3.30.710.10">
    <property type="entry name" value="Potassium Channel Kv1.1, Chain A"/>
    <property type="match status" value="1"/>
</dbReference>
<evidence type="ECO:0000313" key="2">
    <source>
        <dbReference type="Proteomes" id="UP000799770"/>
    </source>
</evidence>
<organism evidence="1 2">
    <name type="scientific">Lophiotrema nucula</name>
    <dbReference type="NCBI Taxonomy" id="690887"/>
    <lineage>
        <taxon>Eukaryota</taxon>
        <taxon>Fungi</taxon>
        <taxon>Dikarya</taxon>
        <taxon>Ascomycota</taxon>
        <taxon>Pezizomycotina</taxon>
        <taxon>Dothideomycetes</taxon>
        <taxon>Pleosporomycetidae</taxon>
        <taxon>Pleosporales</taxon>
        <taxon>Lophiotremataceae</taxon>
        <taxon>Lophiotrema</taxon>
    </lineage>
</organism>
<dbReference type="PANTHER" id="PTHR47843">
    <property type="entry name" value="BTB DOMAIN-CONTAINING PROTEIN-RELATED"/>
    <property type="match status" value="1"/>
</dbReference>
<protein>
    <recommendedName>
        <fullName evidence="3">BTB domain-containing protein</fullName>
    </recommendedName>
</protein>
<gene>
    <name evidence="1" type="ORF">BDV96DRAFT_614485</name>
</gene>
<dbReference type="InterPro" id="IPR011333">
    <property type="entry name" value="SKP1/BTB/POZ_sf"/>
</dbReference>